<dbReference type="Gene3D" id="1.10.287.130">
    <property type="match status" value="1"/>
</dbReference>
<dbReference type="FunFam" id="1.10.287.130:FF:000002">
    <property type="entry name" value="Two-component osmosensing histidine kinase"/>
    <property type="match status" value="1"/>
</dbReference>
<keyword evidence="4" id="KW-0597">Phosphoprotein</keyword>
<dbReference type="SUPFAM" id="SSF55874">
    <property type="entry name" value="ATPase domain of HSP90 chaperone/DNA topoisomerase II/histidine kinase"/>
    <property type="match status" value="1"/>
</dbReference>
<dbReference type="EMBL" id="JACHXK010000010">
    <property type="protein sequence ID" value="MBB3112036.1"/>
    <property type="molecule type" value="Genomic_DNA"/>
</dbReference>
<dbReference type="InterPro" id="IPR036890">
    <property type="entry name" value="HATPase_C_sf"/>
</dbReference>
<dbReference type="Pfam" id="PF02518">
    <property type="entry name" value="HATPase_c"/>
    <property type="match status" value="1"/>
</dbReference>
<dbReference type="EC" id="2.7.13.3" evidence="3"/>
<dbReference type="SUPFAM" id="SSF55785">
    <property type="entry name" value="PYP-like sensor domain (PAS domain)"/>
    <property type="match status" value="4"/>
</dbReference>
<comment type="caution">
    <text evidence="16">The sequence shown here is derived from an EMBL/GenBank/DDBJ whole genome shotgun (WGS) entry which is preliminary data.</text>
</comment>
<dbReference type="InterPro" id="IPR000014">
    <property type="entry name" value="PAS"/>
</dbReference>
<evidence type="ECO:0000256" key="6">
    <source>
        <dbReference type="ARBA" id="ARBA00022741"/>
    </source>
</evidence>
<dbReference type="SMART" id="SM00388">
    <property type="entry name" value="HisKA"/>
    <property type="match status" value="1"/>
</dbReference>
<organism evidence="16 17">
    <name type="scientific">Paenibacillus phyllosphaerae</name>
    <dbReference type="NCBI Taxonomy" id="274593"/>
    <lineage>
        <taxon>Bacteria</taxon>
        <taxon>Bacillati</taxon>
        <taxon>Bacillota</taxon>
        <taxon>Bacilli</taxon>
        <taxon>Bacillales</taxon>
        <taxon>Paenibacillaceae</taxon>
        <taxon>Paenibacillus</taxon>
    </lineage>
</organism>
<dbReference type="SUPFAM" id="SSF47384">
    <property type="entry name" value="Homodimeric domain of signal transducing histidine kinase"/>
    <property type="match status" value="1"/>
</dbReference>
<dbReference type="RefSeq" id="WP_183601930.1">
    <property type="nucleotide sequence ID" value="NZ_JACHXK010000010.1"/>
</dbReference>
<proteinExistence type="inferred from homology"/>
<evidence type="ECO:0000256" key="11">
    <source>
        <dbReference type="ARBA" id="ARBA00068150"/>
    </source>
</evidence>
<dbReference type="GO" id="GO:0006355">
    <property type="term" value="P:regulation of DNA-templated transcription"/>
    <property type="evidence" value="ECO:0007669"/>
    <property type="project" value="InterPro"/>
</dbReference>
<dbReference type="CDD" id="cd16922">
    <property type="entry name" value="HATPase_EvgS-ArcB-TorS-like"/>
    <property type="match status" value="1"/>
</dbReference>
<dbReference type="AlphaFoldDB" id="A0A7W5B193"/>
<evidence type="ECO:0000256" key="7">
    <source>
        <dbReference type="ARBA" id="ARBA00022777"/>
    </source>
</evidence>
<name>A0A7W5B193_9BACL</name>
<accession>A0A7W5B193</accession>
<dbReference type="NCBIfam" id="TIGR00229">
    <property type="entry name" value="sensory_box"/>
    <property type="match status" value="4"/>
</dbReference>
<dbReference type="InterPro" id="IPR001610">
    <property type="entry name" value="PAC"/>
</dbReference>
<dbReference type="PROSITE" id="PS50109">
    <property type="entry name" value="HIS_KIN"/>
    <property type="match status" value="1"/>
</dbReference>
<evidence type="ECO:0000259" key="14">
    <source>
        <dbReference type="PROSITE" id="PS50112"/>
    </source>
</evidence>
<dbReference type="GO" id="GO:0000155">
    <property type="term" value="F:phosphorelay sensor kinase activity"/>
    <property type="evidence" value="ECO:0007669"/>
    <property type="project" value="InterPro"/>
</dbReference>
<dbReference type="PANTHER" id="PTHR45339:SF1">
    <property type="entry name" value="HYBRID SIGNAL TRANSDUCTION HISTIDINE KINASE J"/>
    <property type="match status" value="1"/>
</dbReference>
<feature type="domain" description="Histidine kinase" evidence="13">
    <location>
        <begin position="523"/>
        <end position="745"/>
    </location>
</feature>
<dbReference type="InterPro" id="IPR036097">
    <property type="entry name" value="HisK_dim/P_sf"/>
</dbReference>
<feature type="domain" description="PAS" evidence="14">
    <location>
        <begin position="384"/>
        <end position="435"/>
    </location>
</feature>
<evidence type="ECO:0000313" key="16">
    <source>
        <dbReference type="EMBL" id="MBB3112036.1"/>
    </source>
</evidence>
<feature type="domain" description="PAS" evidence="14">
    <location>
        <begin position="140"/>
        <end position="202"/>
    </location>
</feature>
<keyword evidence="17" id="KW-1185">Reference proteome</keyword>
<keyword evidence="8" id="KW-0067">ATP-binding</keyword>
<dbReference type="Gene3D" id="3.30.450.20">
    <property type="entry name" value="PAS domain"/>
    <property type="match status" value="4"/>
</dbReference>
<dbReference type="CDD" id="cd00082">
    <property type="entry name" value="HisKA"/>
    <property type="match status" value="1"/>
</dbReference>
<dbReference type="SMART" id="SM00091">
    <property type="entry name" value="PAS"/>
    <property type="match status" value="4"/>
</dbReference>
<dbReference type="FunFam" id="3.30.565.10:FF:000010">
    <property type="entry name" value="Sensor histidine kinase RcsC"/>
    <property type="match status" value="1"/>
</dbReference>
<evidence type="ECO:0000259" key="15">
    <source>
        <dbReference type="PROSITE" id="PS50113"/>
    </source>
</evidence>
<dbReference type="PANTHER" id="PTHR45339">
    <property type="entry name" value="HYBRID SIGNAL TRANSDUCTION HISTIDINE KINASE J"/>
    <property type="match status" value="1"/>
</dbReference>
<dbReference type="InterPro" id="IPR003661">
    <property type="entry name" value="HisK_dim/P_dom"/>
</dbReference>
<dbReference type="GO" id="GO:0005524">
    <property type="term" value="F:ATP binding"/>
    <property type="evidence" value="ECO:0007669"/>
    <property type="project" value="UniProtKB-KW"/>
</dbReference>
<dbReference type="InterPro" id="IPR004358">
    <property type="entry name" value="Sig_transdc_His_kin-like_C"/>
</dbReference>
<dbReference type="Proteomes" id="UP000570361">
    <property type="component" value="Unassembled WGS sequence"/>
</dbReference>
<dbReference type="PROSITE" id="PS50113">
    <property type="entry name" value="PAC"/>
    <property type="match status" value="2"/>
</dbReference>
<dbReference type="InterPro" id="IPR035965">
    <property type="entry name" value="PAS-like_dom_sf"/>
</dbReference>
<keyword evidence="9" id="KW-0902">Two-component regulatory system</keyword>
<dbReference type="InterPro" id="IPR003594">
    <property type="entry name" value="HATPase_dom"/>
</dbReference>
<dbReference type="SMART" id="SM00387">
    <property type="entry name" value="HATPase_c"/>
    <property type="match status" value="1"/>
</dbReference>
<evidence type="ECO:0000256" key="9">
    <source>
        <dbReference type="ARBA" id="ARBA00023012"/>
    </source>
</evidence>
<reference evidence="16 17" key="1">
    <citation type="submission" date="2020-08" db="EMBL/GenBank/DDBJ databases">
        <title>Genomic Encyclopedia of Type Strains, Phase III (KMG-III): the genomes of soil and plant-associated and newly described type strains.</title>
        <authorList>
            <person name="Whitman W."/>
        </authorList>
    </citation>
    <scope>NUCLEOTIDE SEQUENCE [LARGE SCALE GENOMIC DNA]</scope>
    <source>
        <strain evidence="16 17">CECT 5862</strain>
    </source>
</reference>
<dbReference type="InterPro" id="IPR000700">
    <property type="entry name" value="PAS-assoc_C"/>
</dbReference>
<dbReference type="InterPro" id="IPR013767">
    <property type="entry name" value="PAS_fold"/>
</dbReference>
<evidence type="ECO:0000256" key="2">
    <source>
        <dbReference type="ARBA" id="ARBA00006402"/>
    </source>
</evidence>
<keyword evidence="6" id="KW-0547">Nucleotide-binding</keyword>
<protein>
    <recommendedName>
        <fullName evidence="12">Circadian input-output histidine kinase CikA</fullName>
        <ecNumber evidence="3">2.7.13.3</ecNumber>
    </recommendedName>
    <alternativeName>
        <fullName evidence="11">Sensory/regulatory protein RpfC</fullName>
    </alternativeName>
</protein>
<evidence type="ECO:0000256" key="3">
    <source>
        <dbReference type="ARBA" id="ARBA00012438"/>
    </source>
</evidence>
<dbReference type="Pfam" id="PF13426">
    <property type="entry name" value="PAS_9"/>
    <property type="match status" value="1"/>
</dbReference>
<feature type="domain" description="PAC" evidence="15">
    <location>
        <begin position="208"/>
        <end position="262"/>
    </location>
</feature>
<evidence type="ECO:0000256" key="8">
    <source>
        <dbReference type="ARBA" id="ARBA00022840"/>
    </source>
</evidence>
<comment type="catalytic activity">
    <reaction evidence="1">
        <text>ATP + protein L-histidine = ADP + protein N-phospho-L-histidine.</text>
        <dbReference type="EC" id="2.7.13.3"/>
    </reaction>
</comment>
<dbReference type="InterPro" id="IPR013655">
    <property type="entry name" value="PAS_fold_3"/>
</dbReference>
<dbReference type="CDD" id="cd00130">
    <property type="entry name" value="PAS"/>
    <property type="match status" value="4"/>
</dbReference>
<dbReference type="SMART" id="SM00086">
    <property type="entry name" value="PAC"/>
    <property type="match status" value="4"/>
</dbReference>
<dbReference type="PRINTS" id="PR00344">
    <property type="entry name" value="BCTRLSENSOR"/>
</dbReference>
<evidence type="ECO:0000256" key="12">
    <source>
        <dbReference type="ARBA" id="ARBA00074306"/>
    </source>
</evidence>
<dbReference type="Pfam" id="PF08447">
    <property type="entry name" value="PAS_3"/>
    <property type="match status" value="2"/>
</dbReference>
<comment type="subunit">
    <text evidence="10">At low DSF concentrations, interacts with RpfF.</text>
</comment>
<evidence type="ECO:0000256" key="10">
    <source>
        <dbReference type="ARBA" id="ARBA00064003"/>
    </source>
</evidence>
<dbReference type="Pfam" id="PF00512">
    <property type="entry name" value="HisKA"/>
    <property type="match status" value="1"/>
</dbReference>
<dbReference type="InterPro" id="IPR005467">
    <property type="entry name" value="His_kinase_dom"/>
</dbReference>
<keyword evidence="5" id="KW-0808">Transferase</keyword>
<dbReference type="PROSITE" id="PS50112">
    <property type="entry name" value="PAS"/>
    <property type="match status" value="3"/>
</dbReference>
<evidence type="ECO:0000256" key="4">
    <source>
        <dbReference type="ARBA" id="ARBA00022553"/>
    </source>
</evidence>
<keyword evidence="7" id="KW-0418">Kinase</keyword>
<evidence type="ECO:0000313" key="17">
    <source>
        <dbReference type="Proteomes" id="UP000570361"/>
    </source>
</evidence>
<dbReference type="Pfam" id="PF00989">
    <property type="entry name" value="PAS"/>
    <property type="match status" value="1"/>
</dbReference>
<dbReference type="Gene3D" id="2.10.70.100">
    <property type="match status" value="1"/>
</dbReference>
<dbReference type="Gene3D" id="3.30.565.10">
    <property type="entry name" value="Histidine kinase-like ATPase, C-terminal domain"/>
    <property type="match status" value="1"/>
</dbReference>
<evidence type="ECO:0000256" key="1">
    <source>
        <dbReference type="ARBA" id="ARBA00000085"/>
    </source>
</evidence>
<feature type="domain" description="PAS" evidence="14">
    <location>
        <begin position="31"/>
        <end position="82"/>
    </location>
</feature>
<sequence>MNTTSSNNMNFSFEAVFRHAPIASVIVDVPSGRIRYTNLACSRLLGYTAEELEGIVWTDLAVPQDKKATHHPELIDQLLSERTAQIELNLLHKDTRLTPCLLHISFLPLEEQDHGSLPDYAVIQATDISVLQHRYEQVRSQLNLQTLITEYTTELVTFSDPDGTILYSSPSMLSVLGYDPKEMIGRSRIDYYHPSDADDMKERPYSDRDIFVRRVRHRAGHYVWLELSSQVIRHSETGEALRVLTSGRDITQRRKYEETLARAQQLANMGHWDWDLISGQLTYSEELRRIFAYQIPSSSHSMDTLLQCVHPEDYERIYELIGQAPYIEIGGDATYRILHPDGSIRIMYAQWQPTIGASGTPVTIIGVIQDITERERNTEQLEKLSREHALILNSVSEGIIGLDLEGRCIFINPAGEQMLGCTQEQMANHPWLHSFQQVTADGSLAPLFNAIGNGEPQPRTEGVFWREDGSSFLAEYRAAPLFDYGKLIGAVVMFHDKTSEMEIIRAKEHAEQADRAKSEFLAIMSHELRTPMNGIIGITDLLAETELDDEQQSYIDIIRTSSDSLLHILNEVLDFSRLDAGKMTLDNGPVDLATLIESILALFSVKAADKRIVLTSSIDESTPPILWGDAARLRQVLINLVGNATKFTDSGTIAITVRPVGQPEAGSLSLMFRVEDTGIGIPAAQQDQLFQSFSQLHPAINRKYGGTGLGLAICRKLVELMGGVIGVDSQEGEGSSFYFTLPMGLLSEPEAAVEMPAGDLRA</sequence>
<evidence type="ECO:0000259" key="13">
    <source>
        <dbReference type="PROSITE" id="PS50109"/>
    </source>
</evidence>
<gene>
    <name evidence="16" type="ORF">FHS18_004114</name>
</gene>
<feature type="domain" description="PAC" evidence="15">
    <location>
        <begin position="331"/>
        <end position="383"/>
    </location>
</feature>
<comment type="similarity">
    <text evidence="2">In the N-terminal section; belongs to the phytochrome family.</text>
</comment>
<evidence type="ECO:0000256" key="5">
    <source>
        <dbReference type="ARBA" id="ARBA00022679"/>
    </source>
</evidence>